<feature type="domain" description="Amine oxidase" evidence="1">
    <location>
        <begin position="24"/>
        <end position="441"/>
    </location>
</feature>
<dbReference type="GO" id="GO:0016491">
    <property type="term" value="F:oxidoreductase activity"/>
    <property type="evidence" value="ECO:0007669"/>
    <property type="project" value="UniProtKB-KW"/>
</dbReference>
<dbReference type="InterPro" id="IPR017830">
    <property type="entry name" value="SQase_HpnE"/>
</dbReference>
<dbReference type="InterPro" id="IPR002937">
    <property type="entry name" value="Amino_oxidase"/>
</dbReference>
<dbReference type="EMBL" id="JBFPJR010000009">
    <property type="protein sequence ID" value="MEX0427346.1"/>
    <property type="molecule type" value="Genomic_DNA"/>
</dbReference>
<gene>
    <name evidence="2" type="primary">hpnE</name>
    <name evidence="2" type="ORF">AB3X52_06940</name>
</gene>
<dbReference type="PANTHER" id="PTHR42923:SF47">
    <property type="entry name" value="BLR3003 PROTEIN"/>
    <property type="match status" value="1"/>
</dbReference>
<organism evidence="2 3">
    <name type="scientific">Nocardioides eburneus</name>
    <dbReference type="NCBI Taxonomy" id="3231482"/>
    <lineage>
        <taxon>Bacteria</taxon>
        <taxon>Bacillati</taxon>
        <taxon>Actinomycetota</taxon>
        <taxon>Actinomycetes</taxon>
        <taxon>Propionibacteriales</taxon>
        <taxon>Nocardioidaceae</taxon>
        <taxon>Nocardioides</taxon>
    </lineage>
</organism>
<reference evidence="2 3" key="1">
    <citation type="submission" date="2024-07" db="EMBL/GenBank/DDBJ databases">
        <authorList>
            <person name="Lee S."/>
            <person name="Kang M."/>
        </authorList>
    </citation>
    <scope>NUCLEOTIDE SEQUENCE [LARGE SCALE GENOMIC DNA]</scope>
    <source>
        <strain evidence="2 3">DS6</strain>
    </source>
</reference>
<dbReference type="PANTHER" id="PTHR42923">
    <property type="entry name" value="PROTOPORPHYRINOGEN OXIDASE"/>
    <property type="match status" value="1"/>
</dbReference>
<proteinExistence type="predicted"/>
<evidence type="ECO:0000313" key="2">
    <source>
        <dbReference type="EMBL" id="MEX0427346.1"/>
    </source>
</evidence>
<keyword evidence="2" id="KW-0560">Oxidoreductase</keyword>
<dbReference type="Proteomes" id="UP001556631">
    <property type="component" value="Unassembled WGS sequence"/>
</dbReference>
<dbReference type="SUPFAM" id="SSF51905">
    <property type="entry name" value="FAD/NAD(P)-binding domain"/>
    <property type="match status" value="1"/>
</dbReference>
<dbReference type="EC" id="1.17.8.1" evidence="2"/>
<comment type="caution">
    <text evidence="2">The sequence shown here is derived from an EMBL/GenBank/DDBJ whole genome shotgun (WGS) entry which is preliminary data.</text>
</comment>
<dbReference type="InterPro" id="IPR050464">
    <property type="entry name" value="Zeta_carotene_desat/Oxidored"/>
</dbReference>
<dbReference type="PRINTS" id="PR00419">
    <property type="entry name" value="ADXRDTASE"/>
</dbReference>
<dbReference type="RefSeq" id="WP_367992633.1">
    <property type="nucleotide sequence ID" value="NZ_JBFPJR010000009.1"/>
</dbReference>
<keyword evidence="3" id="KW-1185">Reference proteome</keyword>
<name>A0ABV3SWN0_9ACTN</name>
<dbReference type="InterPro" id="IPR036188">
    <property type="entry name" value="FAD/NAD-bd_sf"/>
</dbReference>
<evidence type="ECO:0000259" key="1">
    <source>
        <dbReference type="Pfam" id="PF01593"/>
    </source>
</evidence>
<sequence length="451" mass="47824">MSAPSSARPTARRHPRVAVVGGGLAGITAALRLADAGCRVTLHEAKPKLGGLTHSFPRDLGDERLWVDNGQHVFLRCCTSYRALLDRLGVTGQVTIQDRLDVTVLSGAYVGTGRLRRSGLPAPLHLGAALATYRWLSPLDRLKVVPAALALGRVDRKAPVTDDQSFGDWLARHGQSDRAVEAVWDLIGVATLNAPAARSSLALAATVFQLGLLDEPGAADIGWSDVPLQQLHGDAAAKALADAGVDVRLGAKVVSLDDLDAEAVVVATTAPEAARLAGDVIPDAHPADWADELGSAPIINLHLVYDRTVLDEPFVAAVDSPLQWVFDRTAHAGLRQGQYVAVSISAADQLVDLPVATLRERFVPHVEAVLPRARDAELRDFFVTRERHATFRPAPGSGRLRPATRTTSARVYLAGAWTATGWPATMEGAVRSGEAAADALLETRSPLEVGA</sequence>
<dbReference type="Gene3D" id="3.50.50.60">
    <property type="entry name" value="FAD/NAD(P)-binding domain"/>
    <property type="match status" value="1"/>
</dbReference>
<protein>
    <submittedName>
        <fullName evidence="2">Hydroxysqualene dehydroxylase HpnE</fullName>
        <ecNumber evidence="2">1.17.8.1</ecNumber>
    </submittedName>
</protein>
<accession>A0ABV3SWN0</accession>
<dbReference type="Pfam" id="PF01593">
    <property type="entry name" value="Amino_oxidase"/>
    <property type="match status" value="1"/>
</dbReference>
<dbReference type="NCBIfam" id="TIGR03467">
    <property type="entry name" value="HpnE"/>
    <property type="match status" value="1"/>
</dbReference>
<evidence type="ECO:0000313" key="3">
    <source>
        <dbReference type="Proteomes" id="UP001556631"/>
    </source>
</evidence>